<name>A0A447JGS8_SALET</name>
<dbReference type="AlphaFoldDB" id="A0A447JGS8"/>
<sequence>MEGADTYLFGPGISDSVDLSRYSSELDDNGQYTLPASGKYELRVLQTRNEARKNKAKKIQRQYSDKINASLVRGFAPTPSFSATGLFHEVYQFLASGYAALIHEVFFFSTMVCDICPYIPL</sequence>
<gene>
    <name evidence="1" type="primary">pliG</name>
    <name evidence="1" type="ORF">NCTC7102_02600</name>
</gene>
<evidence type="ECO:0000313" key="1">
    <source>
        <dbReference type="EMBL" id="VDY41226.1"/>
    </source>
</evidence>
<accession>A0A447JGS8</accession>
<reference evidence="1 2" key="1">
    <citation type="submission" date="2018-12" db="EMBL/GenBank/DDBJ databases">
        <authorList>
            <consortium name="Pathogen Informatics"/>
        </authorList>
    </citation>
    <scope>NUCLEOTIDE SEQUENCE [LARGE SCALE GENOMIC DNA]</scope>
    <source>
        <strain evidence="1 2">NCTC7102</strain>
    </source>
</reference>
<protein>
    <submittedName>
        <fullName evidence="1">Inhibitor of g-type lysozyme</fullName>
    </submittedName>
</protein>
<proteinExistence type="predicted"/>
<organism evidence="1 2">
    <name type="scientific">Salmonella enterica subsp. enterica serovar Daytona</name>
    <dbReference type="NCBI Taxonomy" id="1962639"/>
    <lineage>
        <taxon>Bacteria</taxon>
        <taxon>Pseudomonadati</taxon>
        <taxon>Pseudomonadota</taxon>
        <taxon>Gammaproteobacteria</taxon>
        <taxon>Enterobacterales</taxon>
        <taxon>Enterobacteriaceae</taxon>
        <taxon>Salmonella</taxon>
    </lineage>
</organism>
<dbReference type="EMBL" id="LR133909">
    <property type="protein sequence ID" value="VDY41226.1"/>
    <property type="molecule type" value="Genomic_DNA"/>
</dbReference>
<dbReference type="Gene3D" id="2.60.120.380">
    <property type="match status" value="1"/>
</dbReference>
<dbReference type="Proteomes" id="UP000281393">
    <property type="component" value="Chromosome"/>
</dbReference>
<evidence type="ECO:0000313" key="2">
    <source>
        <dbReference type="Proteomes" id="UP000281393"/>
    </source>
</evidence>